<dbReference type="PATRIC" id="fig|1618979.3.peg.583"/>
<dbReference type="Proteomes" id="UP000034054">
    <property type="component" value="Unassembled WGS sequence"/>
</dbReference>
<reference evidence="2 3" key="1">
    <citation type="journal article" date="2015" name="Nature">
        <title>rRNA introns, odd ribosomes, and small enigmatic genomes across a large radiation of phyla.</title>
        <authorList>
            <person name="Brown C.T."/>
            <person name="Hug L.A."/>
            <person name="Thomas B.C."/>
            <person name="Sharon I."/>
            <person name="Castelle C.J."/>
            <person name="Singh A."/>
            <person name="Wilkins M.J."/>
            <person name="Williams K.H."/>
            <person name="Banfield J.F."/>
        </authorList>
    </citation>
    <scope>NUCLEOTIDE SEQUENCE [LARGE SCALE GENOMIC DNA]</scope>
</reference>
<keyword evidence="1" id="KW-0812">Transmembrane</keyword>
<dbReference type="AlphaFoldDB" id="A0A0G1ZUS5"/>
<name>A0A0G1ZUS5_9BACT</name>
<feature type="transmembrane region" description="Helical" evidence="1">
    <location>
        <begin position="12"/>
        <end position="31"/>
    </location>
</feature>
<protein>
    <submittedName>
        <fullName evidence="2">Uncharacterized protein</fullName>
    </submittedName>
</protein>
<dbReference type="EMBL" id="LCRH01000042">
    <property type="protein sequence ID" value="KKW32092.1"/>
    <property type="molecule type" value="Genomic_DNA"/>
</dbReference>
<comment type="caution">
    <text evidence="2">The sequence shown here is derived from an EMBL/GenBank/DDBJ whole genome shotgun (WGS) entry which is preliminary data.</text>
</comment>
<evidence type="ECO:0000256" key="1">
    <source>
        <dbReference type="SAM" id="Phobius"/>
    </source>
</evidence>
<sequence length="392" mass="43511">MNDLPQKPRFPAILGVIVALLILVPSLLYIFRDFLPDSSYTFLGDRAFGELSVDEEATEEAITDRGGDASKLAYPIIADEFPYPEYIEKYEYLYEGTLPDLSTIDATVYRRVDQFSLPSSLASAFSNLTLGIVPLSGFNDLELLNFSLQEEGGEGYSIYVDTSSNTISISRGMEYWTMLDYSDTLTADDLPADDVLISLANQFLNQYNIDKSSYGEPTVDRSYIEAESWVPDTMSVLYPMVVNGSDVWSMWGQPAGMSVSVSLRTDSVDGMYAPGPYTLEASVYELASDPAEILEVAQRGGLWEYPSENPTVTYTSTLGEPTLVLAEHYQYTEGGTSSILYVPALRFPVVEADPDAPYQRTWVIVPLVRDILDEAAPEPILFGETERLEIVK</sequence>
<organism evidence="2 3">
    <name type="scientific">Candidatus Uhrbacteria bacterium GW2011_GWA2_52_8d</name>
    <dbReference type="NCBI Taxonomy" id="1618979"/>
    <lineage>
        <taxon>Bacteria</taxon>
        <taxon>Candidatus Uhriibacteriota</taxon>
    </lineage>
</organism>
<keyword evidence="1" id="KW-1133">Transmembrane helix</keyword>
<accession>A0A0G1ZUS5</accession>
<gene>
    <name evidence="2" type="ORF">UY76_C0042G0004</name>
</gene>
<proteinExistence type="predicted"/>
<keyword evidence="1" id="KW-0472">Membrane</keyword>
<evidence type="ECO:0000313" key="2">
    <source>
        <dbReference type="EMBL" id="KKW32092.1"/>
    </source>
</evidence>
<evidence type="ECO:0000313" key="3">
    <source>
        <dbReference type="Proteomes" id="UP000034054"/>
    </source>
</evidence>